<feature type="compositionally biased region" description="Polar residues" evidence="1">
    <location>
        <begin position="296"/>
        <end position="316"/>
    </location>
</feature>
<dbReference type="Proteomes" id="UP000237144">
    <property type="component" value="Unassembled WGS sequence"/>
</dbReference>
<feature type="region of interest" description="Disordered" evidence="1">
    <location>
        <begin position="988"/>
        <end position="1013"/>
    </location>
</feature>
<feature type="region of interest" description="Disordered" evidence="1">
    <location>
        <begin position="1137"/>
        <end position="1219"/>
    </location>
</feature>
<name>A0A2S5BCM1_9BASI</name>
<feature type="compositionally biased region" description="Low complexity" evidence="1">
    <location>
        <begin position="20"/>
        <end position="40"/>
    </location>
</feature>
<organism evidence="3 4">
    <name type="scientific">Rhodotorula taiwanensis</name>
    <dbReference type="NCBI Taxonomy" id="741276"/>
    <lineage>
        <taxon>Eukaryota</taxon>
        <taxon>Fungi</taxon>
        <taxon>Dikarya</taxon>
        <taxon>Basidiomycota</taxon>
        <taxon>Pucciniomycotina</taxon>
        <taxon>Microbotryomycetes</taxon>
        <taxon>Sporidiobolales</taxon>
        <taxon>Sporidiobolaceae</taxon>
        <taxon>Rhodotorula</taxon>
    </lineage>
</organism>
<evidence type="ECO:0000313" key="4">
    <source>
        <dbReference type="Proteomes" id="UP000237144"/>
    </source>
</evidence>
<feature type="region of interest" description="Disordered" evidence="1">
    <location>
        <begin position="287"/>
        <end position="380"/>
    </location>
</feature>
<feature type="compositionally biased region" description="Low complexity" evidence="1">
    <location>
        <begin position="524"/>
        <end position="534"/>
    </location>
</feature>
<feature type="region of interest" description="Disordered" evidence="1">
    <location>
        <begin position="418"/>
        <end position="446"/>
    </location>
</feature>
<feature type="region of interest" description="Disordered" evidence="1">
    <location>
        <begin position="713"/>
        <end position="740"/>
    </location>
</feature>
<keyword evidence="4" id="KW-1185">Reference proteome</keyword>
<feature type="region of interest" description="Disordered" evidence="1">
    <location>
        <begin position="1427"/>
        <end position="1464"/>
    </location>
</feature>
<protein>
    <recommendedName>
        <fullName evidence="2">PH domain-containing protein</fullName>
    </recommendedName>
</protein>
<dbReference type="SUPFAM" id="SSF50729">
    <property type="entry name" value="PH domain-like"/>
    <property type="match status" value="1"/>
</dbReference>
<feature type="region of interest" description="Disordered" evidence="1">
    <location>
        <begin position="1"/>
        <end position="179"/>
    </location>
</feature>
<feature type="region of interest" description="Disordered" evidence="1">
    <location>
        <begin position="482"/>
        <end position="547"/>
    </location>
</feature>
<proteinExistence type="predicted"/>
<feature type="compositionally biased region" description="Polar residues" evidence="1">
    <location>
        <begin position="1150"/>
        <end position="1164"/>
    </location>
</feature>
<feature type="compositionally biased region" description="Low complexity" evidence="1">
    <location>
        <begin position="103"/>
        <end position="133"/>
    </location>
</feature>
<accession>A0A2S5BCM1</accession>
<evidence type="ECO:0000256" key="1">
    <source>
        <dbReference type="SAM" id="MobiDB-lite"/>
    </source>
</evidence>
<dbReference type="SMART" id="SM00233">
    <property type="entry name" value="PH"/>
    <property type="match status" value="1"/>
</dbReference>
<feature type="domain" description="PH" evidence="2">
    <location>
        <begin position="553"/>
        <end position="655"/>
    </location>
</feature>
<dbReference type="PROSITE" id="PS50003">
    <property type="entry name" value="PH_DOMAIN"/>
    <property type="match status" value="1"/>
</dbReference>
<dbReference type="EMBL" id="PJQD01000024">
    <property type="protein sequence ID" value="POY74481.1"/>
    <property type="molecule type" value="Genomic_DNA"/>
</dbReference>
<feature type="compositionally biased region" description="Low complexity" evidence="1">
    <location>
        <begin position="961"/>
        <end position="972"/>
    </location>
</feature>
<comment type="caution">
    <text evidence="3">The sequence shown here is derived from an EMBL/GenBank/DDBJ whole genome shotgun (WGS) entry which is preliminary data.</text>
</comment>
<dbReference type="CDD" id="cd00821">
    <property type="entry name" value="PH"/>
    <property type="match status" value="1"/>
</dbReference>
<dbReference type="OrthoDB" id="2507336at2759"/>
<evidence type="ECO:0000259" key="2">
    <source>
        <dbReference type="PROSITE" id="PS50003"/>
    </source>
</evidence>
<feature type="compositionally biased region" description="Low complexity" evidence="1">
    <location>
        <begin position="367"/>
        <end position="379"/>
    </location>
</feature>
<dbReference type="STRING" id="741276.A0A2S5BCM1"/>
<dbReference type="InterPro" id="IPR001849">
    <property type="entry name" value="PH_domain"/>
</dbReference>
<feature type="compositionally biased region" description="Low complexity" evidence="1">
    <location>
        <begin position="76"/>
        <end position="95"/>
    </location>
</feature>
<feature type="compositionally biased region" description="Low complexity" evidence="1">
    <location>
        <begin position="1165"/>
        <end position="1175"/>
    </location>
</feature>
<gene>
    <name evidence="3" type="ORF">BMF94_2480</name>
</gene>
<feature type="compositionally biased region" description="Pro residues" evidence="1">
    <location>
        <begin position="158"/>
        <end position="170"/>
    </location>
</feature>
<sequence length="1464" mass="157564">MVESPHPRSPTRSIRSDVVRSFTTSSETSASERIAASRAARALRRAPREADDSLAGETLEGEPSHATSTDALEGLATAEGTVTGGETATSSTSAVPRLRVQPTSDRSYSPSVPSSPAKSKKSTSASSHMSPTSLVRDDSSTEFPRAASTGNAASSGPSTPPPRSPSPSPPSSISLAGGLMERLKAQRAARAAQGAIAPDASDFSPTRAFETSSSRSMSVLGEDLMEAPAVLQATVTTFDNARPSSVPYEKLDMPPGSVAERPASLLERPSTLYGRVGEEIEFEFHQLSDVPEQTERSSLSTWQADKHSSWATSTAPVSPDKFPTRIKPFTRTEQSSSIEDDTSSASFRRNSALSSRSDRPDSFAQLASPTGATSTSPSADFLVDGPIRRLDATAHLTGRNASSASIFSAKSISSAASSTSERPASMLDHGSAVEGSQSGRSSPVRRLSPEVARRAALFGSVAAPMAPPAIDLHERRPTYHARCRTPTRGDPFSAPLEPVHPLPAPSHSSDEDLQEARPAPPAESGLSLLSRSSLARPAVPEKSGLRVGGGDSAIRCEGHLLLLGATEASPERRYCVLTDVGLDSRPTDQLPNVQRCTVLRLAECVRIDFEPAVSSDLLAFRPFALILRNGESRLFAADPPTDRLRWISAFRNLLSGRSPPFVARAESARSLTPPGSFFSETRGTVRSWPRAPAQVVPATTSRLPDRALVPSILPEIADGPGSHPSQVSPPPPLPPKPVQPPPVRATYLDRSDQFDRPSSFHDILTDENLASELRGLLAQLEVADLRKRGRHERYKRLRERLAALRGKLDTSPDVSTSARDADLAEKVDYLLAANERLLRNQELLQRSLGDRANALEANERELVRRVEDRLRDLIQSADRSSTLSPPLIRANEPDSWTVTTRRGGFSRSEQADWAADLRAFQHEAAEIGAVHSPLQGLSSVPSPTVVRKHREQASRKLEGIPSSSEPSRVPSASRLFGDEQVLAGPALAPATRDPFAGSGLVEPAARLPTSSTSQRSAHALTVLSFASSDVSRLEQTLSRILHSFEKQDGSLAQQRAHQERVSQVVGELARWVAEDRSIRDMQFQQLIQAVEGIVQHVSQLPTRLASAALDSPSAFSPPPRAPSVLSQTLQDLAATEGPYDDEPRVADGPTKQSKSGLLNPNSSFARAAEQATTRTTTRKDTTNTRGPRMPAFRLWGAPDPTGERAPHWGRPLPQKPTPDVEQTIETAAPGVVEALKSDEQLEQSLLAIARSAEGDMDPAAISMAVLEILSTMRDIARKQDAYEAKETAEKMGNTGLTDREAAELEVKRAEIARIEARTLMSEERTARINEMVAKLAERTEKADQLLKEIAQNVQEGKKTQIDPALSEEVKKLLTGVRAGVDDHVKDFRGQLTSEIQRMFKEVGKLRDEKVALQSDIAELLTFQAKHGGPSLSTSAAAPPFEVSIPPSLRPGMPTSGFFGPRAAG</sequence>
<feature type="region of interest" description="Disordered" evidence="1">
    <location>
        <begin position="934"/>
        <end position="972"/>
    </location>
</feature>
<evidence type="ECO:0000313" key="3">
    <source>
        <dbReference type="EMBL" id="POY74481.1"/>
    </source>
</evidence>
<reference evidence="3 4" key="1">
    <citation type="journal article" date="2018" name="Front. Microbiol.">
        <title>Prospects for Fungal Bioremediation of Acidic Radioactive Waste Sites: Characterization and Genome Sequence of Rhodotorula taiwanensis MD1149.</title>
        <authorList>
            <person name="Tkavc R."/>
            <person name="Matrosova V.Y."/>
            <person name="Grichenko O.E."/>
            <person name="Gostincar C."/>
            <person name="Volpe R.P."/>
            <person name="Klimenkova P."/>
            <person name="Gaidamakova E.K."/>
            <person name="Zhou C.E."/>
            <person name="Stewart B.J."/>
            <person name="Lyman M.G."/>
            <person name="Malfatti S.A."/>
            <person name="Rubinfeld B."/>
            <person name="Courtot M."/>
            <person name="Singh J."/>
            <person name="Dalgard C.L."/>
            <person name="Hamilton T."/>
            <person name="Frey K.G."/>
            <person name="Gunde-Cimerman N."/>
            <person name="Dugan L."/>
            <person name="Daly M.J."/>
        </authorList>
    </citation>
    <scope>NUCLEOTIDE SEQUENCE [LARGE SCALE GENOMIC DNA]</scope>
    <source>
        <strain evidence="3 4">MD1149</strain>
    </source>
</reference>
<feature type="compositionally biased region" description="Pro residues" evidence="1">
    <location>
        <begin position="727"/>
        <end position="740"/>
    </location>
</feature>